<gene>
    <name evidence="2" type="ORF">SDC9_202034</name>
</gene>
<dbReference type="AlphaFoldDB" id="A0A645J1I5"/>
<accession>A0A645J1I5</accession>
<proteinExistence type="predicted"/>
<feature type="domain" description="DUF1330" evidence="1">
    <location>
        <begin position="3"/>
        <end position="95"/>
    </location>
</feature>
<reference evidence="2" key="1">
    <citation type="submission" date="2019-08" db="EMBL/GenBank/DDBJ databases">
        <authorList>
            <person name="Kucharzyk K."/>
            <person name="Murdoch R.W."/>
            <person name="Higgins S."/>
            <person name="Loffler F."/>
        </authorList>
    </citation>
    <scope>NUCLEOTIDE SEQUENCE</scope>
</reference>
<dbReference type="InterPro" id="IPR011008">
    <property type="entry name" value="Dimeric_a/b-barrel"/>
</dbReference>
<evidence type="ECO:0000313" key="2">
    <source>
        <dbReference type="EMBL" id="MPN54364.1"/>
    </source>
</evidence>
<dbReference type="SUPFAM" id="SSF54909">
    <property type="entry name" value="Dimeric alpha+beta barrel"/>
    <property type="match status" value="1"/>
</dbReference>
<sequence length="97" mass="10851">MAAYVIFIKEKTINQQELDIYAKEAPAGLIGHNIVTRAAYGKNQVIEGADVEGVAILEFPSFEEAKAWYENPIYQKAKEHRLKGGIYRAIIVDGINK</sequence>
<dbReference type="Gene3D" id="3.30.70.100">
    <property type="match status" value="1"/>
</dbReference>
<organism evidence="2">
    <name type="scientific">bioreactor metagenome</name>
    <dbReference type="NCBI Taxonomy" id="1076179"/>
    <lineage>
        <taxon>unclassified sequences</taxon>
        <taxon>metagenomes</taxon>
        <taxon>ecological metagenomes</taxon>
    </lineage>
</organism>
<dbReference type="EMBL" id="VSSQ01122518">
    <property type="protein sequence ID" value="MPN54364.1"/>
    <property type="molecule type" value="Genomic_DNA"/>
</dbReference>
<dbReference type="Pfam" id="PF07045">
    <property type="entry name" value="DUF1330"/>
    <property type="match status" value="1"/>
</dbReference>
<dbReference type="InterPro" id="IPR010753">
    <property type="entry name" value="DUF1330"/>
</dbReference>
<evidence type="ECO:0000259" key="1">
    <source>
        <dbReference type="Pfam" id="PF07045"/>
    </source>
</evidence>
<protein>
    <recommendedName>
        <fullName evidence="1">DUF1330 domain-containing protein</fullName>
    </recommendedName>
</protein>
<comment type="caution">
    <text evidence="2">The sequence shown here is derived from an EMBL/GenBank/DDBJ whole genome shotgun (WGS) entry which is preliminary data.</text>
</comment>
<name>A0A645J1I5_9ZZZZ</name>